<name>A0A8H4I438_ASPFM</name>
<keyword evidence="1" id="KW-0805">Transcription regulation</keyword>
<dbReference type="AlphaFoldDB" id="A0A8H4I438"/>
<evidence type="ECO:0000259" key="8">
    <source>
        <dbReference type="Pfam" id="PF16589"/>
    </source>
</evidence>
<feature type="domain" description="BRCT" evidence="8">
    <location>
        <begin position="20"/>
        <end position="82"/>
    </location>
</feature>
<keyword evidence="5" id="KW-0158">Chromosome</keyword>
<dbReference type="PANTHER" id="PTHR16466:SF6">
    <property type="entry name" value="TELOMERIC REPEAT-BINDING FACTOR 2-INTERACTING PROTEIN 1"/>
    <property type="match status" value="1"/>
</dbReference>
<keyword evidence="5" id="KW-0779">Telomere</keyword>
<accession>A0A8H4I438</accession>
<evidence type="ECO:0000256" key="6">
    <source>
        <dbReference type="SAM" id="MobiDB-lite"/>
    </source>
</evidence>
<reference evidence="9" key="1">
    <citation type="submission" date="2021-08" db="EMBL/GenBank/DDBJ databases">
        <title>Global Aspergillus fumigatus from environmental and clinical sources.</title>
        <authorList>
            <person name="Barber A."/>
            <person name="Sae-Ong T."/>
        </authorList>
    </citation>
    <scope>NUCLEOTIDE SEQUENCE</scope>
    <source>
        <strain evidence="9">NRZ-2016-071</strain>
    </source>
</reference>
<dbReference type="CDD" id="cd11653">
    <property type="entry name" value="rap1_RCT"/>
    <property type="match status" value="1"/>
</dbReference>
<dbReference type="InterPro" id="IPR039595">
    <property type="entry name" value="TE2IP/Rap1"/>
</dbReference>
<keyword evidence="2" id="KW-0010">Activator</keyword>
<keyword evidence="4 5" id="KW-0539">Nucleus</keyword>
<evidence type="ECO:0000313" key="9">
    <source>
        <dbReference type="EMBL" id="KAH1910536.1"/>
    </source>
</evidence>
<feature type="compositionally biased region" description="Basic and acidic residues" evidence="6">
    <location>
        <begin position="234"/>
        <end position="252"/>
    </location>
</feature>
<protein>
    <recommendedName>
        <fullName evidence="5">DNA-binding protein RAP1</fullName>
    </recommendedName>
</protein>
<dbReference type="GO" id="GO:0031848">
    <property type="term" value="P:protection from non-homologous end joining at telomere"/>
    <property type="evidence" value="ECO:0007669"/>
    <property type="project" value="TreeGrafter"/>
</dbReference>
<evidence type="ECO:0000256" key="5">
    <source>
        <dbReference type="RuleBase" id="RU367107"/>
    </source>
</evidence>
<dbReference type="InterPro" id="IPR001357">
    <property type="entry name" value="BRCT_dom"/>
</dbReference>
<comment type="similarity">
    <text evidence="5">Belongs to the RAP1 family.</text>
</comment>
<evidence type="ECO:0000256" key="4">
    <source>
        <dbReference type="ARBA" id="ARBA00023242"/>
    </source>
</evidence>
<feature type="compositionally biased region" description="Basic and acidic residues" evidence="6">
    <location>
        <begin position="290"/>
        <end position="306"/>
    </location>
</feature>
<dbReference type="EMBL" id="JAIBSC010000007">
    <property type="protein sequence ID" value="KAH1910536.1"/>
    <property type="molecule type" value="Genomic_DNA"/>
</dbReference>
<comment type="function">
    <text evidence="5">Involved in the regulation of telomere length, clustering and has a specific role in telomere position effect (TPE).</text>
</comment>
<feature type="region of interest" description="Disordered" evidence="6">
    <location>
        <begin position="192"/>
        <end position="351"/>
    </location>
</feature>
<dbReference type="GO" id="GO:0010833">
    <property type="term" value="P:telomere maintenance via telomere lengthening"/>
    <property type="evidence" value="ECO:0007669"/>
    <property type="project" value="UniProtKB-UniRule"/>
</dbReference>
<dbReference type="GO" id="GO:0042162">
    <property type="term" value="F:telomeric DNA binding"/>
    <property type="evidence" value="ECO:0007669"/>
    <property type="project" value="TreeGrafter"/>
</dbReference>
<evidence type="ECO:0000259" key="7">
    <source>
        <dbReference type="Pfam" id="PF11626"/>
    </source>
</evidence>
<evidence type="ECO:0000256" key="1">
    <source>
        <dbReference type="ARBA" id="ARBA00023015"/>
    </source>
</evidence>
<keyword evidence="3" id="KW-0804">Transcription</keyword>
<feature type="domain" description="TRF2-interacting telomeric protein/Rap1 C-terminal" evidence="7">
    <location>
        <begin position="369"/>
        <end position="442"/>
    </location>
</feature>
<dbReference type="InterPro" id="IPR038104">
    <property type="entry name" value="Rap1_C_sf"/>
</dbReference>
<feature type="compositionally biased region" description="Basic and acidic residues" evidence="6">
    <location>
        <begin position="273"/>
        <end position="283"/>
    </location>
</feature>
<feature type="compositionally biased region" description="Low complexity" evidence="6">
    <location>
        <begin position="330"/>
        <end position="342"/>
    </location>
</feature>
<dbReference type="GO" id="GO:0070187">
    <property type="term" value="C:shelterin complex"/>
    <property type="evidence" value="ECO:0007669"/>
    <property type="project" value="TreeGrafter"/>
</dbReference>
<comment type="subcellular location">
    <subcellularLocation>
        <location evidence="5">Nucleus</location>
    </subcellularLocation>
    <subcellularLocation>
        <location evidence="5">Chromosome</location>
        <location evidence="5">Telomere</location>
    </subcellularLocation>
</comment>
<gene>
    <name evidence="9" type="ORF">KXV57_008158</name>
</gene>
<proteinExistence type="inferred from homology"/>
<evidence type="ECO:0000313" key="10">
    <source>
        <dbReference type="Proteomes" id="UP000813423"/>
    </source>
</evidence>
<dbReference type="Pfam" id="PF16589">
    <property type="entry name" value="BRCT_2"/>
    <property type="match status" value="1"/>
</dbReference>
<evidence type="ECO:0000256" key="3">
    <source>
        <dbReference type="ARBA" id="ARBA00023163"/>
    </source>
</evidence>
<dbReference type="Gene3D" id="1.10.10.2170">
    <property type="match status" value="1"/>
</dbReference>
<comment type="subunit">
    <text evidence="5">Homodimer.</text>
</comment>
<sequence>MAGGNEEDDDGSGNSNGSLLFEGKQFWLSQNVPQRSRFKELIEANGGIVRLQEKDADIKLVDHTRKNLPSDTYVLPFVRWSWESKLKTQDTPLNLWKTLSEEENWQTWKLTELDLPHPDLWEQHTSQLELTRSPTQYKTTNYYGTGCKPEKVGPYLPRLALCEYCFVICLRFLATLSIHDILGNLTGIGQAPAEPGSTTRQFQVPGPAPAKSHERCENAPATTKKIDARKRKRSPDGDEPDRTEGQRTDDRPKKRPAPATLPEKSTTAARHRVHEEHPTHTEPEVATASKRTDQQRKEEPKPKDKGGTTVVQVHKTQQPSEAPDSIPDNFLFELPFFPSSPESQEEPPQEQDIDTWIDDRLRTGRADNEEQVIEALQCTSMDPRLADKVLEYLAAGKGIPEDMPGVWTPEDDECVEVGDSRAIERVLKKHGSEAFEARWNYLSMARAAGLSGGGMGD</sequence>
<organism evidence="9 10">
    <name type="scientific">Aspergillus fumigatus</name>
    <name type="common">Neosartorya fumigata</name>
    <dbReference type="NCBI Taxonomy" id="746128"/>
    <lineage>
        <taxon>Eukaryota</taxon>
        <taxon>Fungi</taxon>
        <taxon>Dikarya</taxon>
        <taxon>Ascomycota</taxon>
        <taxon>Pezizomycotina</taxon>
        <taxon>Eurotiomycetes</taxon>
        <taxon>Eurotiomycetidae</taxon>
        <taxon>Eurotiales</taxon>
        <taxon>Aspergillaceae</taxon>
        <taxon>Aspergillus</taxon>
        <taxon>Aspergillus subgen. Fumigati</taxon>
    </lineage>
</organism>
<feature type="compositionally biased region" description="Polar residues" evidence="6">
    <location>
        <begin position="309"/>
        <end position="320"/>
    </location>
</feature>
<dbReference type="FunFam" id="1.10.10.2170:FF:000003">
    <property type="entry name" value="Telomeric repeat-binding factor 2-interacting protein"/>
    <property type="match status" value="1"/>
</dbReference>
<dbReference type="Pfam" id="PF11626">
    <property type="entry name" value="Rap1_C"/>
    <property type="match status" value="1"/>
</dbReference>
<dbReference type="PANTHER" id="PTHR16466">
    <property type="entry name" value="TELOMERE REPEAT-BINDING FACTOR 2-INTERACTING PROTEIN 1"/>
    <property type="match status" value="1"/>
</dbReference>
<dbReference type="Proteomes" id="UP000813423">
    <property type="component" value="Unassembled WGS sequence"/>
</dbReference>
<comment type="caution">
    <text evidence="9">The sequence shown here is derived from an EMBL/GenBank/DDBJ whole genome shotgun (WGS) entry which is preliminary data.</text>
</comment>
<dbReference type="InterPro" id="IPR021661">
    <property type="entry name" value="Rap1_C"/>
</dbReference>
<evidence type="ECO:0000256" key="2">
    <source>
        <dbReference type="ARBA" id="ARBA00023159"/>
    </source>
</evidence>